<reference evidence="3" key="1">
    <citation type="submission" date="2017-04" db="EMBL/GenBank/DDBJ databases">
        <authorList>
            <person name="Varghese N."/>
            <person name="Submissions S."/>
        </authorList>
    </citation>
    <scope>NUCLEOTIDE SEQUENCE [LARGE SCALE GENOMIC DNA]</scope>
    <source>
        <strain evidence="3">UI2</strain>
    </source>
</reference>
<dbReference type="GeneID" id="303000505"/>
<protein>
    <recommendedName>
        <fullName evidence="4">Lipoprotein</fullName>
    </recommendedName>
</protein>
<dbReference type="AlphaFoldDB" id="A0A1Y6EIN6"/>
<dbReference type="EMBL" id="FXWL01000001">
    <property type="protein sequence ID" value="SMQ60442.1"/>
    <property type="molecule type" value="Genomic_DNA"/>
</dbReference>
<keyword evidence="1" id="KW-0732">Signal</keyword>
<sequence>MRSAFASFTRPMLSAVALGLLATSCTNQAVKAEDRLVDGIELPSEEMLLREKIEINQGFGGDGFGEHFLSYELASNNSLIVTYTFRPEDKVIGTEVFVLDPDFAMKARKQLWRVRPDKLEGIETNLRPSGCLRRWDHDSPELAVGFAASDAMYGVFDLPRPISCDTPAAKAARRMLHGVLASFPRSKVAETFIKQRAIE</sequence>
<gene>
    <name evidence="2" type="ORF">SAMN06295984_0420</name>
</gene>
<evidence type="ECO:0000313" key="3">
    <source>
        <dbReference type="Proteomes" id="UP000194469"/>
    </source>
</evidence>
<feature type="chain" id="PRO_5010996317" description="Lipoprotein" evidence="1">
    <location>
        <begin position="29"/>
        <end position="199"/>
    </location>
</feature>
<accession>A0A1Y6EIN6</accession>
<dbReference type="Proteomes" id="UP000194469">
    <property type="component" value="Unassembled WGS sequence"/>
</dbReference>
<dbReference type="RefSeq" id="WP_096673720.1">
    <property type="nucleotide sequence ID" value="NZ_FXWL01000001.1"/>
</dbReference>
<evidence type="ECO:0000256" key="1">
    <source>
        <dbReference type="SAM" id="SignalP"/>
    </source>
</evidence>
<feature type="signal peptide" evidence="1">
    <location>
        <begin position="1"/>
        <end position="28"/>
    </location>
</feature>
<keyword evidence="3" id="KW-1185">Reference proteome</keyword>
<dbReference type="PROSITE" id="PS51257">
    <property type="entry name" value="PROKAR_LIPOPROTEIN"/>
    <property type="match status" value="1"/>
</dbReference>
<name>A0A1Y6EIN6_9SPHN</name>
<evidence type="ECO:0000313" key="2">
    <source>
        <dbReference type="EMBL" id="SMQ60442.1"/>
    </source>
</evidence>
<evidence type="ECO:0008006" key="4">
    <source>
        <dbReference type="Google" id="ProtNLM"/>
    </source>
</evidence>
<organism evidence="2 3">
    <name type="scientific">Sphingopyxis terrae subsp. ummariensis</name>
    <dbReference type="NCBI Taxonomy" id="429001"/>
    <lineage>
        <taxon>Bacteria</taxon>
        <taxon>Pseudomonadati</taxon>
        <taxon>Pseudomonadota</taxon>
        <taxon>Alphaproteobacteria</taxon>
        <taxon>Sphingomonadales</taxon>
        <taxon>Sphingomonadaceae</taxon>
        <taxon>Sphingopyxis</taxon>
    </lineage>
</organism>
<proteinExistence type="predicted"/>